<dbReference type="EMBL" id="VLNY01000001">
    <property type="protein sequence ID" value="KAA0024726.1"/>
    <property type="molecule type" value="Genomic_DNA"/>
</dbReference>
<dbReference type="RefSeq" id="WP_149428501.1">
    <property type="nucleotide sequence ID" value="NZ_VLNY01000001.1"/>
</dbReference>
<evidence type="ECO:0000256" key="1">
    <source>
        <dbReference type="SAM" id="Phobius"/>
    </source>
</evidence>
<keyword evidence="1" id="KW-1133">Transmembrane helix</keyword>
<sequence length="189" mass="19605">MNRVVDRCVAALLGLLLIAVGLGAFAWQRGYLPDDRERIAAPALLDASESSWWLWAVGAAGVVLVLVGLRWLLGHLPGRSVGAQPLPSSNPTGALKVDASAIASVAASDLAGRPNIVSAKGRAVRERGTVILEIAAVIDPAADLNSVADDAVATRRQLDRAAAGMTVASRILLHTVRQSQNSPATAGDH</sequence>
<keyword evidence="1" id="KW-0472">Membrane</keyword>
<dbReference type="AlphaFoldDB" id="A0A5A7SFX6"/>
<evidence type="ECO:0000313" key="3">
    <source>
        <dbReference type="Proteomes" id="UP000322244"/>
    </source>
</evidence>
<organism evidence="2 3">
    <name type="scientific">Antrihabitans cavernicola</name>
    <dbReference type="NCBI Taxonomy" id="2495913"/>
    <lineage>
        <taxon>Bacteria</taxon>
        <taxon>Bacillati</taxon>
        <taxon>Actinomycetota</taxon>
        <taxon>Actinomycetes</taxon>
        <taxon>Mycobacteriales</taxon>
        <taxon>Nocardiaceae</taxon>
        <taxon>Antrihabitans</taxon>
    </lineage>
</organism>
<protein>
    <recommendedName>
        <fullName evidence="4">Alkaline shock response membrane anchor protein AmaP</fullName>
    </recommendedName>
</protein>
<proteinExistence type="predicted"/>
<keyword evidence="3" id="KW-1185">Reference proteome</keyword>
<name>A0A5A7SFX6_9NOCA</name>
<accession>A0A5A7SFX6</accession>
<feature type="transmembrane region" description="Helical" evidence="1">
    <location>
        <begin position="52"/>
        <end position="73"/>
    </location>
</feature>
<gene>
    <name evidence="2" type="ORF">FOY51_01965</name>
</gene>
<evidence type="ECO:0000313" key="2">
    <source>
        <dbReference type="EMBL" id="KAA0024726.1"/>
    </source>
</evidence>
<keyword evidence="1" id="KW-0812">Transmembrane</keyword>
<evidence type="ECO:0008006" key="4">
    <source>
        <dbReference type="Google" id="ProtNLM"/>
    </source>
</evidence>
<dbReference type="Proteomes" id="UP000322244">
    <property type="component" value="Unassembled WGS sequence"/>
</dbReference>
<comment type="caution">
    <text evidence="2">The sequence shown here is derived from an EMBL/GenBank/DDBJ whole genome shotgun (WGS) entry which is preliminary data.</text>
</comment>
<reference evidence="2 3" key="1">
    <citation type="submission" date="2019-07" db="EMBL/GenBank/DDBJ databases">
        <title>Rhodococcus cavernicolus sp. nov., isolated from a cave.</title>
        <authorList>
            <person name="Lee S.D."/>
        </authorList>
    </citation>
    <scope>NUCLEOTIDE SEQUENCE [LARGE SCALE GENOMIC DNA]</scope>
    <source>
        <strain evidence="2 3">C1-24</strain>
    </source>
</reference>